<dbReference type="Pfam" id="PF04430">
    <property type="entry name" value="DUF498"/>
    <property type="match status" value="1"/>
</dbReference>
<sequence length="128" mass="14275">TLTNILADDNPPPVLVDSMTDRAIHLQDGRVIVGPCIFLRGEVLKWDVPETPWKDWSMDHFKAFEDVEHKPEILIVGTGSRMVPLPPKLREKIRELGIGMDISDTRSACSTYNVLAEEGRPVAAALFP</sequence>
<evidence type="ECO:0000313" key="5">
    <source>
        <dbReference type="EMBL" id="PFH50148.1"/>
    </source>
</evidence>
<dbReference type="PANTHER" id="PTHR21192:SF2">
    <property type="entry name" value="NADH DEHYDROGENASE [UBIQUINONE] 1 ALPHA SUBCOMPLEX ASSEMBLY FACTOR 3"/>
    <property type="match status" value="1"/>
</dbReference>
<reference evidence="5 6" key="1">
    <citation type="submission" date="2014-02" db="EMBL/GenBank/DDBJ databases">
        <title>Transposable element dynamics among asymbiotic and ectomycorrhizal Amanita fungi.</title>
        <authorList>
            <consortium name="DOE Joint Genome Institute"/>
            <person name="Hess J."/>
            <person name="Skrede I."/>
            <person name="Wolfe B."/>
            <person name="LaButti K."/>
            <person name="Ohm R.A."/>
            <person name="Grigoriev I.V."/>
            <person name="Pringle A."/>
        </authorList>
    </citation>
    <scope>NUCLEOTIDE SEQUENCE [LARGE SCALE GENOMIC DNA]</scope>
    <source>
        <strain evidence="5 6">SKay4041</strain>
    </source>
</reference>
<dbReference type="CDD" id="cd05125">
    <property type="entry name" value="Mth938_2P1-like"/>
    <property type="match status" value="1"/>
</dbReference>
<evidence type="ECO:0000256" key="4">
    <source>
        <dbReference type="ARBA" id="ARBA00049984"/>
    </source>
</evidence>
<dbReference type="EMBL" id="KZ302010">
    <property type="protein sequence ID" value="PFH50148.1"/>
    <property type="molecule type" value="Genomic_DNA"/>
</dbReference>
<dbReference type="PANTHER" id="PTHR21192">
    <property type="entry name" value="NUCLEAR PROTEIN E3-3"/>
    <property type="match status" value="1"/>
</dbReference>
<accession>A0A2A9NJ88</accession>
<feature type="non-terminal residue" evidence="5">
    <location>
        <position position="1"/>
    </location>
</feature>
<dbReference type="OrthoDB" id="20681at2759"/>
<dbReference type="SUPFAM" id="SSF64076">
    <property type="entry name" value="MTH938-like"/>
    <property type="match status" value="1"/>
</dbReference>
<dbReference type="STRING" id="703135.A0A2A9NJ88"/>
<evidence type="ECO:0000256" key="2">
    <source>
        <dbReference type="ARBA" id="ARBA00021776"/>
    </source>
</evidence>
<protein>
    <recommendedName>
        <fullName evidence="2">NADH dehydrogenase [ubiquinone] 1 alpha subcomplex assembly factor 3</fullName>
    </recommendedName>
</protein>
<comment type="subcellular location">
    <subcellularLocation>
        <location evidence="1">Mitochondrion</location>
    </subcellularLocation>
</comment>
<dbReference type="Proteomes" id="UP000242287">
    <property type="component" value="Unassembled WGS sequence"/>
</dbReference>
<dbReference type="AlphaFoldDB" id="A0A2A9NJ88"/>
<evidence type="ECO:0000256" key="1">
    <source>
        <dbReference type="ARBA" id="ARBA00004173"/>
    </source>
</evidence>
<gene>
    <name evidence="5" type="ORF">AMATHDRAFT_126025</name>
</gene>
<dbReference type="InterPro" id="IPR036748">
    <property type="entry name" value="MTH938-like_sf"/>
</dbReference>
<dbReference type="GO" id="GO:0005743">
    <property type="term" value="C:mitochondrial inner membrane"/>
    <property type="evidence" value="ECO:0007669"/>
    <property type="project" value="TreeGrafter"/>
</dbReference>
<name>A0A2A9NJ88_9AGAR</name>
<proteinExistence type="inferred from homology"/>
<feature type="non-terminal residue" evidence="5">
    <location>
        <position position="128"/>
    </location>
</feature>
<evidence type="ECO:0000256" key="3">
    <source>
        <dbReference type="ARBA" id="ARBA00023128"/>
    </source>
</evidence>
<comment type="similarity">
    <text evidence="4">Belongs to the NDUFAF3 family.</text>
</comment>
<organism evidence="5 6">
    <name type="scientific">Amanita thiersii Skay4041</name>
    <dbReference type="NCBI Taxonomy" id="703135"/>
    <lineage>
        <taxon>Eukaryota</taxon>
        <taxon>Fungi</taxon>
        <taxon>Dikarya</taxon>
        <taxon>Basidiomycota</taxon>
        <taxon>Agaricomycotina</taxon>
        <taxon>Agaricomycetes</taxon>
        <taxon>Agaricomycetidae</taxon>
        <taxon>Agaricales</taxon>
        <taxon>Pluteineae</taxon>
        <taxon>Amanitaceae</taxon>
        <taxon>Amanita</taxon>
    </lineage>
</organism>
<dbReference type="Gene3D" id="3.40.1230.10">
    <property type="entry name" value="MTH938-like"/>
    <property type="match status" value="1"/>
</dbReference>
<keyword evidence="6" id="KW-1185">Reference proteome</keyword>
<dbReference type="GO" id="GO:0032981">
    <property type="term" value="P:mitochondrial respiratory chain complex I assembly"/>
    <property type="evidence" value="ECO:0007669"/>
    <property type="project" value="InterPro"/>
</dbReference>
<dbReference type="InterPro" id="IPR007523">
    <property type="entry name" value="NDUFAF3/AAMDC"/>
</dbReference>
<evidence type="ECO:0000313" key="6">
    <source>
        <dbReference type="Proteomes" id="UP000242287"/>
    </source>
</evidence>
<keyword evidence="3" id="KW-0496">Mitochondrion</keyword>
<dbReference type="InterPro" id="IPR034095">
    <property type="entry name" value="NDUF3"/>
</dbReference>